<accession>A0A4Q9DNH0</accession>
<name>A0A4Q9DNH0_9BACL</name>
<organism evidence="2 3">
    <name type="scientific">Paenibacillus thalictri</name>
    <dbReference type="NCBI Taxonomy" id="2527873"/>
    <lineage>
        <taxon>Bacteria</taxon>
        <taxon>Bacillati</taxon>
        <taxon>Bacillota</taxon>
        <taxon>Bacilli</taxon>
        <taxon>Bacillales</taxon>
        <taxon>Paenibacillaceae</taxon>
        <taxon>Paenibacillus</taxon>
    </lineage>
</organism>
<gene>
    <name evidence="2" type="ORF">EYB31_18480</name>
</gene>
<evidence type="ECO:0000256" key="1">
    <source>
        <dbReference type="SAM" id="SignalP"/>
    </source>
</evidence>
<dbReference type="Proteomes" id="UP000293142">
    <property type="component" value="Unassembled WGS sequence"/>
</dbReference>
<proteinExistence type="predicted"/>
<evidence type="ECO:0000313" key="2">
    <source>
        <dbReference type="EMBL" id="TBL77455.1"/>
    </source>
</evidence>
<feature type="chain" id="PRO_5038750782" description="Copper amine oxidase-like N-terminal domain-containing protein" evidence="1">
    <location>
        <begin position="28"/>
        <end position="497"/>
    </location>
</feature>
<keyword evidence="1" id="KW-0732">Signal</keyword>
<dbReference type="RefSeq" id="WP_131014846.1">
    <property type="nucleotide sequence ID" value="NZ_SIRE01000012.1"/>
</dbReference>
<feature type="signal peptide" evidence="1">
    <location>
        <begin position="1"/>
        <end position="27"/>
    </location>
</feature>
<comment type="caution">
    <text evidence="2">The sequence shown here is derived from an EMBL/GenBank/DDBJ whole genome shotgun (WGS) entry which is preliminary data.</text>
</comment>
<dbReference type="OrthoDB" id="2572860at2"/>
<evidence type="ECO:0000313" key="3">
    <source>
        <dbReference type="Proteomes" id="UP000293142"/>
    </source>
</evidence>
<dbReference type="EMBL" id="SIRE01000012">
    <property type="protein sequence ID" value="TBL77455.1"/>
    <property type="molecule type" value="Genomic_DNA"/>
</dbReference>
<sequence>MMKRIRRVQWIASAVLLLASSVLPAAASAEPKQVQAEIPEFPVKVNGTPVDSLHSMYPLLLYKDITYFPLTWDMAQALQWQVEWNAEDGLKVYPANVTRGGAAYGYVKMPLQQDLNVVNRYSILYRAFLPEFPVEINNESIDNVNETYPVITFRDVTYFPLTWRFAHDMLNIDLQWDEKEGFDIRSPQQPVLERILFDDTHNLYFYPTLVTKPGYSLLKVNKSLAEKPVWVTEAEAKTENPSIDLTTYYKPAGTDVSDSIKTDGDYVYYKDIKLDLEADKDPQGQKKDVVFEAQWFALGEGEGLLSVATSGKILGVSVRRMPYQAELFHVKGNTATKLQGFRDIPQGVIASPDGSCWIYANIDRRGDIRDNYYRYAQLALLEPDGKFHVINDQLSADLINVLGTDNMAVNQPSRADGSITFEAFEKNPQLGLYGKPGGKIYTIDTKRNVQLLQSYDSGIPFMDRNQNIFIYEPKNNTITSLSAKQTKFWWDYELIGP</sequence>
<reference evidence="2 3" key="1">
    <citation type="submission" date="2019-02" db="EMBL/GenBank/DDBJ databases">
        <title>Paenibacillus sp. nov., isolated from surface-sterilized tissue of Thalictrum simplex L.</title>
        <authorList>
            <person name="Tuo L."/>
        </authorList>
    </citation>
    <scope>NUCLEOTIDE SEQUENCE [LARGE SCALE GENOMIC DNA]</scope>
    <source>
        <strain evidence="2 3">N2SHLJ1</strain>
    </source>
</reference>
<protein>
    <recommendedName>
        <fullName evidence="4">Copper amine oxidase-like N-terminal domain-containing protein</fullName>
    </recommendedName>
</protein>
<evidence type="ECO:0008006" key="4">
    <source>
        <dbReference type="Google" id="ProtNLM"/>
    </source>
</evidence>
<keyword evidence="3" id="KW-1185">Reference proteome</keyword>
<dbReference type="AlphaFoldDB" id="A0A4Q9DNH0"/>